<keyword evidence="5 8" id="KW-0378">Hydrolase</keyword>
<comment type="function">
    <text evidence="8">Toxic component of a toxin-antitoxin (TA) system. An RNase.</text>
</comment>
<organism evidence="10 11">
    <name type="scientific">Nonomuraea solani</name>
    <dbReference type="NCBI Taxonomy" id="1144553"/>
    <lineage>
        <taxon>Bacteria</taxon>
        <taxon>Bacillati</taxon>
        <taxon>Actinomycetota</taxon>
        <taxon>Actinomycetes</taxon>
        <taxon>Streptosporangiales</taxon>
        <taxon>Streptosporangiaceae</taxon>
        <taxon>Nonomuraea</taxon>
    </lineage>
</organism>
<evidence type="ECO:0000256" key="1">
    <source>
        <dbReference type="ARBA" id="ARBA00001946"/>
    </source>
</evidence>
<dbReference type="EC" id="3.1.-.-" evidence="8"/>
<dbReference type="CDD" id="cd09871">
    <property type="entry name" value="PIN_MtVapC28-VapC30-like"/>
    <property type="match status" value="1"/>
</dbReference>
<dbReference type="GO" id="GO:0004540">
    <property type="term" value="F:RNA nuclease activity"/>
    <property type="evidence" value="ECO:0007669"/>
    <property type="project" value="InterPro"/>
</dbReference>
<dbReference type="Pfam" id="PF01850">
    <property type="entry name" value="PIN"/>
    <property type="match status" value="1"/>
</dbReference>
<dbReference type="GO" id="GO:0016787">
    <property type="term" value="F:hydrolase activity"/>
    <property type="evidence" value="ECO:0007669"/>
    <property type="project" value="UniProtKB-KW"/>
</dbReference>
<dbReference type="SUPFAM" id="SSF88723">
    <property type="entry name" value="PIN domain-like"/>
    <property type="match status" value="1"/>
</dbReference>
<dbReference type="RefSeq" id="WP_103964483.1">
    <property type="nucleotide sequence ID" value="NZ_FNVT01000038.1"/>
</dbReference>
<sequence length="129" mass="14037">MIIDSSAIIAVINGEPEATQFAHTIAANVCRISAVNYLEAAIVADNRGEAMRNAFDTLVDEMGLIIEPVTPHQARIARRAYQIYGKGNNSKAKLNMGDCFAYALAKDLDQPLLFKGEDFPHTDITSAQP</sequence>
<dbReference type="Gene3D" id="3.40.50.1010">
    <property type="entry name" value="5'-nuclease"/>
    <property type="match status" value="1"/>
</dbReference>
<dbReference type="InterPro" id="IPR050556">
    <property type="entry name" value="Type_II_TA_system_RNase"/>
</dbReference>
<keyword evidence="4 8" id="KW-0479">Metal-binding</keyword>
<dbReference type="InterPro" id="IPR002716">
    <property type="entry name" value="PIN_dom"/>
</dbReference>
<dbReference type="AlphaFoldDB" id="A0A1H6F029"/>
<gene>
    <name evidence="8" type="primary">vapC</name>
    <name evidence="10" type="ORF">SAMN05444920_13810</name>
</gene>
<keyword evidence="6 8" id="KW-0460">Magnesium</keyword>
<keyword evidence="2 8" id="KW-1277">Toxin-antitoxin system</keyword>
<feature type="domain" description="PIN" evidence="9">
    <location>
        <begin position="1"/>
        <end position="123"/>
    </location>
</feature>
<comment type="similarity">
    <text evidence="7 8">Belongs to the PINc/VapC protein family.</text>
</comment>
<dbReference type="InterPro" id="IPR022907">
    <property type="entry name" value="VapC_family"/>
</dbReference>
<dbReference type="PANTHER" id="PTHR33653">
    <property type="entry name" value="RIBONUCLEASE VAPC2"/>
    <property type="match status" value="1"/>
</dbReference>
<feature type="binding site" evidence="8">
    <location>
        <position position="98"/>
    </location>
    <ligand>
        <name>Mg(2+)</name>
        <dbReference type="ChEBI" id="CHEBI:18420"/>
    </ligand>
</feature>
<evidence type="ECO:0000313" key="11">
    <source>
        <dbReference type="Proteomes" id="UP000236732"/>
    </source>
</evidence>
<keyword evidence="3 8" id="KW-0540">Nuclease</keyword>
<protein>
    <recommendedName>
        <fullName evidence="8">Ribonuclease VapC</fullName>
        <shortName evidence="8">RNase VapC</shortName>
        <ecNumber evidence="8">3.1.-.-</ecNumber>
    </recommendedName>
    <alternativeName>
        <fullName evidence="8">Toxin VapC</fullName>
    </alternativeName>
</protein>
<evidence type="ECO:0000256" key="8">
    <source>
        <dbReference type="HAMAP-Rule" id="MF_00265"/>
    </source>
</evidence>
<evidence type="ECO:0000256" key="2">
    <source>
        <dbReference type="ARBA" id="ARBA00022649"/>
    </source>
</evidence>
<dbReference type="GO" id="GO:0090729">
    <property type="term" value="F:toxin activity"/>
    <property type="evidence" value="ECO:0007669"/>
    <property type="project" value="UniProtKB-KW"/>
</dbReference>
<dbReference type="Proteomes" id="UP000236732">
    <property type="component" value="Unassembled WGS sequence"/>
</dbReference>
<dbReference type="GO" id="GO:0000287">
    <property type="term" value="F:magnesium ion binding"/>
    <property type="evidence" value="ECO:0007669"/>
    <property type="project" value="UniProtKB-UniRule"/>
</dbReference>
<comment type="cofactor">
    <cofactor evidence="1 8">
        <name>Mg(2+)</name>
        <dbReference type="ChEBI" id="CHEBI:18420"/>
    </cofactor>
</comment>
<keyword evidence="11" id="KW-1185">Reference proteome</keyword>
<accession>A0A1H6F029</accession>
<evidence type="ECO:0000256" key="7">
    <source>
        <dbReference type="ARBA" id="ARBA00038093"/>
    </source>
</evidence>
<dbReference type="PANTHER" id="PTHR33653:SF1">
    <property type="entry name" value="RIBONUCLEASE VAPC2"/>
    <property type="match status" value="1"/>
</dbReference>
<name>A0A1H6F029_9ACTN</name>
<evidence type="ECO:0000313" key="10">
    <source>
        <dbReference type="EMBL" id="SEH03507.1"/>
    </source>
</evidence>
<evidence type="ECO:0000256" key="6">
    <source>
        <dbReference type="ARBA" id="ARBA00022842"/>
    </source>
</evidence>
<evidence type="ECO:0000259" key="9">
    <source>
        <dbReference type="Pfam" id="PF01850"/>
    </source>
</evidence>
<evidence type="ECO:0000256" key="5">
    <source>
        <dbReference type="ARBA" id="ARBA00022801"/>
    </source>
</evidence>
<proteinExistence type="inferred from homology"/>
<evidence type="ECO:0000256" key="3">
    <source>
        <dbReference type="ARBA" id="ARBA00022722"/>
    </source>
</evidence>
<keyword evidence="8" id="KW-0800">Toxin</keyword>
<dbReference type="InterPro" id="IPR029060">
    <property type="entry name" value="PIN-like_dom_sf"/>
</dbReference>
<reference evidence="10 11" key="1">
    <citation type="submission" date="2016-10" db="EMBL/GenBank/DDBJ databases">
        <authorList>
            <person name="de Groot N.N."/>
        </authorList>
    </citation>
    <scope>NUCLEOTIDE SEQUENCE [LARGE SCALE GENOMIC DNA]</scope>
    <source>
        <strain evidence="10 11">CGMCC 4.7037</strain>
    </source>
</reference>
<dbReference type="EMBL" id="FNVT01000038">
    <property type="protein sequence ID" value="SEH03507.1"/>
    <property type="molecule type" value="Genomic_DNA"/>
</dbReference>
<feature type="binding site" evidence="8">
    <location>
        <position position="4"/>
    </location>
    <ligand>
        <name>Mg(2+)</name>
        <dbReference type="ChEBI" id="CHEBI:18420"/>
    </ligand>
</feature>
<evidence type="ECO:0000256" key="4">
    <source>
        <dbReference type="ARBA" id="ARBA00022723"/>
    </source>
</evidence>
<dbReference type="OrthoDB" id="32625at2"/>
<dbReference type="HAMAP" id="MF_00265">
    <property type="entry name" value="VapC_Nob1"/>
    <property type="match status" value="1"/>
</dbReference>